<evidence type="ECO:0000313" key="1">
    <source>
        <dbReference type="EMBL" id="KAB2110416.1"/>
    </source>
</evidence>
<evidence type="ECO:0000313" key="2">
    <source>
        <dbReference type="Proteomes" id="UP000293547"/>
    </source>
</evidence>
<name>A0ACB6G151_9PLEO</name>
<proteinExistence type="predicted"/>
<keyword evidence="2" id="KW-1185">Reference proteome</keyword>
<organism evidence="1 2">
    <name type="scientific">Alternaria gaisen</name>
    <dbReference type="NCBI Taxonomy" id="167740"/>
    <lineage>
        <taxon>Eukaryota</taxon>
        <taxon>Fungi</taxon>
        <taxon>Dikarya</taxon>
        <taxon>Ascomycota</taxon>
        <taxon>Pezizomycotina</taxon>
        <taxon>Dothideomycetes</taxon>
        <taxon>Pleosporomycetidae</taxon>
        <taxon>Pleosporales</taxon>
        <taxon>Pleosporineae</taxon>
        <taxon>Pleosporaceae</taxon>
        <taxon>Alternaria</taxon>
        <taxon>Alternaria sect. Alternaria</taxon>
    </lineage>
</organism>
<dbReference type="EMBL" id="PDWZ02000001">
    <property type="protein sequence ID" value="KAB2110416.1"/>
    <property type="molecule type" value="Genomic_DNA"/>
</dbReference>
<comment type="caution">
    <text evidence="1">The sequence shown here is derived from an EMBL/GenBank/DDBJ whole genome shotgun (WGS) entry which is preliminary data.</text>
</comment>
<protein>
    <submittedName>
        <fullName evidence="1">Uncharacterized protein</fullName>
    </submittedName>
</protein>
<sequence>MDDMWLSLTWNSYLIMFLHRREAMDHDDSSFKKMEVLSDARLVKATIEVLCNAIEYNLQYKANYSRIDRDETDCYESVFEIFNCKRRHVKVAHEKEHAIVHVFGQCRKKDDKEWKERLGEAYDEWGTLSEDARIPEDVIL</sequence>
<reference evidence="1 2" key="1">
    <citation type="journal article" date="2019" name="bioRxiv">
        <title>Genomics, evolutionary history and diagnostics of the Alternaria alternata species group including apple and Asian pear pathotypes.</title>
        <authorList>
            <person name="Armitage A.D."/>
            <person name="Cockerton H.M."/>
            <person name="Sreenivasaprasad S."/>
            <person name="Woodhall J.W."/>
            <person name="Lane C.R."/>
            <person name="Harrison R.J."/>
            <person name="Clarkson J.P."/>
        </authorList>
    </citation>
    <scope>NUCLEOTIDE SEQUENCE [LARGE SCALE GENOMIC DNA]</scope>
    <source>
        <strain evidence="1 2">FERA 650</strain>
    </source>
</reference>
<gene>
    <name evidence="1" type="ORF">AG0111_0g809</name>
</gene>
<accession>A0ACB6G151</accession>
<dbReference type="Proteomes" id="UP000293547">
    <property type="component" value="Unassembled WGS sequence"/>
</dbReference>